<dbReference type="PANTHER" id="PTHR45663">
    <property type="entry name" value="GEO12009P1"/>
    <property type="match status" value="1"/>
</dbReference>
<dbReference type="CDD" id="cd02947">
    <property type="entry name" value="TRX_family"/>
    <property type="match status" value="1"/>
</dbReference>
<evidence type="ECO:0000256" key="9">
    <source>
        <dbReference type="PIRSR" id="PIRSR000077-1"/>
    </source>
</evidence>
<dbReference type="PANTHER" id="PTHR45663:SF11">
    <property type="entry name" value="GEO12009P1"/>
    <property type="match status" value="1"/>
</dbReference>
<dbReference type="NCBIfam" id="TIGR01068">
    <property type="entry name" value="thioredoxin"/>
    <property type="match status" value="1"/>
</dbReference>
<comment type="similarity">
    <text evidence="1 8">Belongs to the thioredoxin family.</text>
</comment>
<evidence type="ECO:0000313" key="12">
    <source>
        <dbReference type="EMBL" id="MBL4931768.1"/>
    </source>
</evidence>
<sequence length="106" mass="11960">MARELNSNEFQNEVLNSKDIVLVDFSATWCGPCKMLAPIVEELGKEMEGKVKVFKLDVDKSGDIAQKYQVMAVPTVIIFKNGEVAEKMVGFQPKNVLKDKLEYFSK</sequence>
<evidence type="ECO:0000256" key="5">
    <source>
        <dbReference type="ARBA" id="ARBA00023157"/>
    </source>
</evidence>
<dbReference type="InterPro" id="IPR017937">
    <property type="entry name" value="Thioredoxin_CS"/>
</dbReference>
<feature type="site" description="Contributes to redox potential value" evidence="9">
    <location>
        <position position="32"/>
    </location>
</feature>
<dbReference type="GO" id="GO:0045454">
    <property type="term" value="P:cell redox homeostasis"/>
    <property type="evidence" value="ECO:0007669"/>
    <property type="project" value="TreeGrafter"/>
</dbReference>
<evidence type="ECO:0000259" key="11">
    <source>
        <dbReference type="PROSITE" id="PS51352"/>
    </source>
</evidence>
<organism evidence="12 13">
    <name type="scientific">Clostridium paridis</name>
    <dbReference type="NCBI Taxonomy" id="2803863"/>
    <lineage>
        <taxon>Bacteria</taxon>
        <taxon>Bacillati</taxon>
        <taxon>Bacillota</taxon>
        <taxon>Clostridia</taxon>
        <taxon>Eubacteriales</taxon>
        <taxon>Clostridiaceae</taxon>
        <taxon>Clostridium</taxon>
    </lineage>
</organism>
<gene>
    <name evidence="12" type="primary">trxA</name>
    <name evidence="12" type="ORF">JK634_08130</name>
</gene>
<evidence type="ECO:0000256" key="7">
    <source>
        <dbReference type="NCBIfam" id="TIGR01068"/>
    </source>
</evidence>
<dbReference type="InterPro" id="IPR036249">
    <property type="entry name" value="Thioredoxin-like_sf"/>
</dbReference>
<protein>
    <recommendedName>
        <fullName evidence="2 7">Thioredoxin</fullName>
    </recommendedName>
</protein>
<dbReference type="RefSeq" id="WP_202767154.1">
    <property type="nucleotide sequence ID" value="NZ_JAESWA010000022.1"/>
</dbReference>
<dbReference type="InterPro" id="IPR013766">
    <property type="entry name" value="Thioredoxin_domain"/>
</dbReference>
<proteinExistence type="inferred from homology"/>
<evidence type="ECO:0000256" key="2">
    <source>
        <dbReference type="ARBA" id="ARBA00020570"/>
    </source>
</evidence>
<dbReference type="Pfam" id="PF00085">
    <property type="entry name" value="Thioredoxin"/>
    <property type="match status" value="1"/>
</dbReference>
<feature type="domain" description="Thioredoxin" evidence="11">
    <location>
        <begin position="1"/>
        <end position="106"/>
    </location>
</feature>
<feature type="active site" description="Nucleophile" evidence="9">
    <location>
        <position position="30"/>
    </location>
</feature>
<dbReference type="Proteomes" id="UP000623681">
    <property type="component" value="Unassembled WGS sequence"/>
</dbReference>
<name>A0A937K4Q4_9CLOT</name>
<dbReference type="AlphaFoldDB" id="A0A937K4Q4"/>
<evidence type="ECO:0000256" key="1">
    <source>
        <dbReference type="ARBA" id="ARBA00008987"/>
    </source>
</evidence>
<evidence type="ECO:0000256" key="6">
    <source>
        <dbReference type="ARBA" id="ARBA00023284"/>
    </source>
</evidence>
<dbReference type="EMBL" id="JAESWA010000022">
    <property type="protein sequence ID" value="MBL4931768.1"/>
    <property type="molecule type" value="Genomic_DNA"/>
</dbReference>
<dbReference type="GO" id="GO:0015035">
    <property type="term" value="F:protein-disulfide reductase activity"/>
    <property type="evidence" value="ECO:0007669"/>
    <property type="project" value="UniProtKB-UniRule"/>
</dbReference>
<evidence type="ECO:0000256" key="4">
    <source>
        <dbReference type="ARBA" id="ARBA00022982"/>
    </source>
</evidence>
<reference evidence="12" key="1">
    <citation type="submission" date="2021-01" db="EMBL/GenBank/DDBJ databases">
        <title>Genome public.</title>
        <authorList>
            <person name="Liu C."/>
            <person name="Sun Q."/>
        </authorList>
    </citation>
    <scope>NUCLEOTIDE SEQUENCE</scope>
    <source>
        <strain evidence="12">YIM B02565</strain>
    </source>
</reference>
<dbReference type="GO" id="GO:0005829">
    <property type="term" value="C:cytosol"/>
    <property type="evidence" value="ECO:0007669"/>
    <property type="project" value="TreeGrafter"/>
</dbReference>
<keyword evidence="6 10" id="KW-0676">Redox-active center</keyword>
<accession>A0A937K4Q4</accession>
<dbReference type="SUPFAM" id="SSF52833">
    <property type="entry name" value="Thioredoxin-like"/>
    <property type="match status" value="1"/>
</dbReference>
<dbReference type="PRINTS" id="PR00421">
    <property type="entry name" value="THIOREDOXIN"/>
</dbReference>
<keyword evidence="3" id="KW-0813">Transport</keyword>
<evidence type="ECO:0000313" key="13">
    <source>
        <dbReference type="Proteomes" id="UP000623681"/>
    </source>
</evidence>
<comment type="caution">
    <text evidence="12">The sequence shown here is derived from an EMBL/GenBank/DDBJ whole genome shotgun (WGS) entry which is preliminary data.</text>
</comment>
<dbReference type="PROSITE" id="PS00194">
    <property type="entry name" value="THIOREDOXIN_1"/>
    <property type="match status" value="1"/>
</dbReference>
<feature type="disulfide bond" description="Redox-active" evidence="10">
    <location>
        <begin position="30"/>
        <end position="33"/>
    </location>
</feature>
<keyword evidence="4" id="KW-0249">Electron transport</keyword>
<feature type="site" description="Deprotonates C-terminal active site Cys" evidence="9">
    <location>
        <position position="24"/>
    </location>
</feature>
<dbReference type="PROSITE" id="PS51352">
    <property type="entry name" value="THIOREDOXIN_2"/>
    <property type="match status" value="1"/>
</dbReference>
<feature type="site" description="Contributes to redox potential value" evidence="9">
    <location>
        <position position="31"/>
    </location>
</feature>
<evidence type="ECO:0000256" key="3">
    <source>
        <dbReference type="ARBA" id="ARBA00022448"/>
    </source>
</evidence>
<evidence type="ECO:0000256" key="10">
    <source>
        <dbReference type="PIRSR" id="PIRSR000077-4"/>
    </source>
</evidence>
<evidence type="ECO:0000256" key="8">
    <source>
        <dbReference type="PIRNR" id="PIRNR000077"/>
    </source>
</evidence>
<feature type="active site" description="Nucleophile" evidence="9">
    <location>
        <position position="33"/>
    </location>
</feature>
<keyword evidence="5 10" id="KW-1015">Disulfide bond</keyword>
<dbReference type="PIRSF" id="PIRSF000077">
    <property type="entry name" value="Thioredoxin"/>
    <property type="match status" value="1"/>
</dbReference>
<dbReference type="Gene3D" id="3.40.30.10">
    <property type="entry name" value="Glutaredoxin"/>
    <property type="match status" value="1"/>
</dbReference>
<dbReference type="FunFam" id="3.40.30.10:FF:000001">
    <property type="entry name" value="Thioredoxin"/>
    <property type="match status" value="1"/>
</dbReference>
<dbReference type="InterPro" id="IPR005746">
    <property type="entry name" value="Thioredoxin"/>
</dbReference>
<keyword evidence="13" id="KW-1185">Reference proteome</keyword>